<dbReference type="FunFam" id="3.40.50.720:FF:000065">
    <property type="entry name" value="UDP-glucuronic acid decarboxylase 1"/>
    <property type="match status" value="1"/>
</dbReference>
<evidence type="ECO:0000256" key="17">
    <source>
        <dbReference type="ARBA" id="ARBA00049410"/>
    </source>
</evidence>
<evidence type="ECO:0000256" key="12">
    <source>
        <dbReference type="ARBA" id="ARBA00023034"/>
    </source>
</evidence>
<dbReference type="RefSeq" id="XP_047758316.1">
    <property type="nucleotide sequence ID" value="XM_047902208.1"/>
</dbReference>
<evidence type="ECO:0000256" key="1">
    <source>
        <dbReference type="ARBA" id="ARBA00001911"/>
    </source>
</evidence>
<comment type="catalytic activity">
    <reaction evidence="17">
        <text>UDP-alpha-D-glucuronate + H(+) = UDP-alpha-D-xylose + CO2</text>
        <dbReference type="Rhea" id="RHEA:23916"/>
        <dbReference type="ChEBI" id="CHEBI:15378"/>
        <dbReference type="ChEBI" id="CHEBI:16526"/>
        <dbReference type="ChEBI" id="CHEBI:57632"/>
        <dbReference type="ChEBI" id="CHEBI:58052"/>
        <dbReference type="EC" id="4.1.1.35"/>
    </reaction>
    <physiologicalReaction direction="left-to-right" evidence="17">
        <dbReference type="Rhea" id="RHEA:23917"/>
    </physiologicalReaction>
</comment>
<dbReference type="OrthoDB" id="331544at2759"/>
<evidence type="ECO:0000256" key="9">
    <source>
        <dbReference type="ARBA" id="ARBA00022968"/>
    </source>
</evidence>
<protein>
    <recommendedName>
        <fullName evidence="6">UDP-glucuronic acid decarboxylase 1</fullName>
        <ecNumber evidence="5">4.1.1.35</ecNumber>
    </recommendedName>
    <alternativeName>
        <fullName evidence="16">UDP-glucuronate decarboxylase 1</fullName>
    </alternativeName>
</protein>
<evidence type="ECO:0000256" key="6">
    <source>
        <dbReference type="ARBA" id="ARBA00018816"/>
    </source>
</evidence>
<evidence type="ECO:0000256" key="11">
    <source>
        <dbReference type="ARBA" id="ARBA00023027"/>
    </source>
</evidence>
<evidence type="ECO:0000259" key="18">
    <source>
        <dbReference type="Pfam" id="PF16363"/>
    </source>
</evidence>
<comment type="pathway">
    <text evidence="3">Nucleotide-sugar biosynthesis; UDP-alpha-D-xylose biosynthesis; UDP-alpha-D-xylose from UDP-alpha-D-glucuronate: step 1/1.</text>
</comment>
<dbReference type="Pfam" id="PF16363">
    <property type="entry name" value="GDP_Man_Dehyd"/>
    <property type="match status" value="1"/>
</dbReference>
<keyword evidence="13" id="KW-0472">Membrane</keyword>
<sequence length="551" mass="60658">MVAIGSLEESGFRNCTRSSGIITSYQSCPDIVSSLGHPRTSEFARLRHAVRTPDWTKPVYLVKHRVLFRAELTAQGTDQPCCSPDPSMGPPNTPHENRFNATKLSLQCPVAGRAISGPAYPHHAYCKLSVEAQLTHVSHPCLLLRSTVSAHIFVLSSRMSVLNGAAETRQERILVTGGAGFIGSRLVSALLERGKGVIVLDNYWTSFPATLSSVRDNPNFRFVQGDVTSPIPNEIEACQQIYHLACPASPKHFNTEPIRILDTCYLGTRNVLNKAREWKARVLLASTSEVYGQSERDPQDETYFGNVNCFGERSCYDEGKRVAEALAYAYRVEHGSSLEICVARIFNAYGPGMHASDGRVVCSFIGAAIEGRELLITGDGAATRCFQYVDDCVSGLMSLMRSSWEGRPVNIGSEKETTIVDLALLVVKAVSAATGRPQATFKYSDALPDDPVQRRPDCALAREVLGWVPTIELADGVRQTIEWHLGLEVRTGEAPLQCKSTLPDTKDSMFDAVEARRTILGRIDRSTRRRTGAVKRIERHDLCWAQTADEV</sequence>
<evidence type="ECO:0000313" key="19">
    <source>
        <dbReference type="EMBL" id="UJO13950.1"/>
    </source>
</evidence>
<keyword evidence="10" id="KW-1133">Transmembrane helix</keyword>
<evidence type="ECO:0000256" key="10">
    <source>
        <dbReference type="ARBA" id="ARBA00022989"/>
    </source>
</evidence>
<dbReference type="InterPro" id="IPR036291">
    <property type="entry name" value="NAD(P)-bd_dom_sf"/>
</dbReference>
<comment type="subcellular location">
    <subcellularLocation>
        <location evidence="2">Golgi apparatus</location>
        <location evidence="2">Golgi stack membrane</location>
        <topology evidence="2">Single-pass type II membrane protein</topology>
    </subcellularLocation>
</comment>
<keyword evidence="14" id="KW-0325">Glycoprotein</keyword>
<dbReference type="InterPro" id="IPR016040">
    <property type="entry name" value="NAD(P)-bd_dom"/>
</dbReference>
<gene>
    <name evidence="19" type="ORF">CLAFUR5_03060</name>
</gene>
<dbReference type="PANTHER" id="PTHR43078">
    <property type="entry name" value="UDP-GLUCURONIC ACID DECARBOXYLASE-RELATED"/>
    <property type="match status" value="1"/>
</dbReference>
<organism evidence="19 20">
    <name type="scientific">Passalora fulva</name>
    <name type="common">Tomato leaf mold</name>
    <name type="synonym">Cladosporium fulvum</name>
    <dbReference type="NCBI Taxonomy" id="5499"/>
    <lineage>
        <taxon>Eukaryota</taxon>
        <taxon>Fungi</taxon>
        <taxon>Dikarya</taxon>
        <taxon>Ascomycota</taxon>
        <taxon>Pezizomycotina</taxon>
        <taxon>Dothideomycetes</taxon>
        <taxon>Dothideomycetidae</taxon>
        <taxon>Mycosphaerellales</taxon>
        <taxon>Mycosphaerellaceae</taxon>
        <taxon>Fulvia</taxon>
    </lineage>
</organism>
<dbReference type="KEGG" id="ffu:CLAFUR5_03060"/>
<dbReference type="GO" id="GO:0070403">
    <property type="term" value="F:NAD+ binding"/>
    <property type="evidence" value="ECO:0007669"/>
    <property type="project" value="InterPro"/>
</dbReference>
<evidence type="ECO:0000256" key="2">
    <source>
        <dbReference type="ARBA" id="ARBA00004447"/>
    </source>
</evidence>
<evidence type="ECO:0000256" key="3">
    <source>
        <dbReference type="ARBA" id="ARBA00005100"/>
    </source>
</evidence>
<dbReference type="GO" id="GO:0032580">
    <property type="term" value="C:Golgi cisterna membrane"/>
    <property type="evidence" value="ECO:0007669"/>
    <property type="project" value="UniProtKB-SubCell"/>
</dbReference>
<dbReference type="AlphaFoldDB" id="A0A9Q8P5B6"/>
<name>A0A9Q8P5B6_PASFU</name>
<comment type="cofactor">
    <cofactor evidence="1">
        <name>NAD(+)</name>
        <dbReference type="ChEBI" id="CHEBI:57540"/>
    </cofactor>
</comment>
<dbReference type="InterPro" id="IPR044516">
    <property type="entry name" value="UXS-like"/>
</dbReference>
<dbReference type="GO" id="GO:0042732">
    <property type="term" value="P:D-xylose metabolic process"/>
    <property type="evidence" value="ECO:0007669"/>
    <property type="project" value="InterPro"/>
</dbReference>
<evidence type="ECO:0000256" key="5">
    <source>
        <dbReference type="ARBA" id="ARBA00012290"/>
    </source>
</evidence>
<dbReference type="EC" id="4.1.1.35" evidence="5"/>
<keyword evidence="11" id="KW-0520">NAD</keyword>
<keyword evidence="9" id="KW-0735">Signal-anchor</keyword>
<evidence type="ECO:0000256" key="15">
    <source>
        <dbReference type="ARBA" id="ARBA00023239"/>
    </source>
</evidence>
<dbReference type="SUPFAM" id="SSF51735">
    <property type="entry name" value="NAD(P)-binding Rossmann-fold domains"/>
    <property type="match status" value="1"/>
</dbReference>
<keyword evidence="12" id="KW-0333">Golgi apparatus</keyword>
<dbReference type="GO" id="GO:0048040">
    <property type="term" value="F:UDP-glucuronate decarboxylase activity"/>
    <property type="evidence" value="ECO:0007669"/>
    <property type="project" value="UniProtKB-EC"/>
</dbReference>
<feature type="domain" description="NAD(P)-binding" evidence="18">
    <location>
        <begin position="174"/>
        <end position="480"/>
    </location>
</feature>
<evidence type="ECO:0000256" key="8">
    <source>
        <dbReference type="ARBA" id="ARBA00022793"/>
    </source>
</evidence>
<evidence type="ECO:0000313" key="20">
    <source>
        <dbReference type="Proteomes" id="UP000756132"/>
    </source>
</evidence>
<accession>A0A9Q8P5B6</accession>
<dbReference type="PANTHER" id="PTHR43078:SF6">
    <property type="entry name" value="UDP-GLUCURONIC ACID DECARBOXYLASE 1"/>
    <property type="match status" value="1"/>
</dbReference>
<reference evidence="19" key="1">
    <citation type="submission" date="2021-12" db="EMBL/GenBank/DDBJ databases">
        <authorList>
            <person name="Zaccaron A."/>
            <person name="Stergiopoulos I."/>
        </authorList>
    </citation>
    <scope>NUCLEOTIDE SEQUENCE</scope>
    <source>
        <strain evidence="19">Race5_Kim</strain>
    </source>
</reference>
<evidence type="ECO:0000256" key="13">
    <source>
        <dbReference type="ARBA" id="ARBA00023136"/>
    </source>
</evidence>
<proteinExistence type="inferred from homology"/>
<dbReference type="EMBL" id="CP090164">
    <property type="protein sequence ID" value="UJO13950.1"/>
    <property type="molecule type" value="Genomic_DNA"/>
</dbReference>
<evidence type="ECO:0000256" key="14">
    <source>
        <dbReference type="ARBA" id="ARBA00023180"/>
    </source>
</evidence>
<dbReference type="Gene3D" id="3.40.50.720">
    <property type="entry name" value="NAD(P)-binding Rossmann-like Domain"/>
    <property type="match status" value="1"/>
</dbReference>
<dbReference type="GeneID" id="71982938"/>
<keyword evidence="7" id="KW-0812">Transmembrane</keyword>
<evidence type="ECO:0000256" key="16">
    <source>
        <dbReference type="ARBA" id="ARBA00031585"/>
    </source>
</evidence>
<keyword evidence="15" id="KW-0456">Lyase</keyword>
<evidence type="ECO:0000256" key="4">
    <source>
        <dbReference type="ARBA" id="ARBA00007505"/>
    </source>
</evidence>
<dbReference type="Proteomes" id="UP000756132">
    <property type="component" value="Chromosome 2"/>
</dbReference>
<keyword evidence="8" id="KW-0210">Decarboxylase</keyword>
<keyword evidence="20" id="KW-1185">Reference proteome</keyword>
<reference evidence="19" key="2">
    <citation type="journal article" date="2022" name="Microb. Genom.">
        <title>A chromosome-scale genome assembly of the tomato pathogen Cladosporium fulvum reveals a compartmentalized genome architecture and the presence of a dispensable chromosome.</title>
        <authorList>
            <person name="Zaccaron A.Z."/>
            <person name="Chen L.H."/>
            <person name="Samaras A."/>
            <person name="Stergiopoulos I."/>
        </authorList>
    </citation>
    <scope>NUCLEOTIDE SEQUENCE</scope>
    <source>
        <strain evidence="19">Race5_Kim</strain>
    </source>
</reference>
<evidence type="ECO:0000256" key="7">
    <source>
        <dbReference type="ARBA" id="ARBA00022692"/>
    </source>
</evidence>
<comment type="similarity">
    <text evidence="4">Belongs to the NAD(P)-dependent epimerase/dehydratase family. UDP-glucuronic acid decarboxylase subfamily.</text>
</comment>